<reference evidence="4" key="2">
    <citation type="journal article" date="2012" name="Nature">
        <title>A physical, genetic and functional sequence assembly of the barley genome.</title>
        <authorList>
            <consortium name="The International Barley Genome Sequencing Consortium"/>
            <person name="Mayer K.F."/>
            <person name="Waugh R."/>
            <person name="Brown J.W."/>
            <person name="Schulman A."/>
            <person name="Langridge P."/>
            <person name="Platzer M."/>
            <person name="Fincher G.B."/>
            <person name="Muehlbauer G.J."/>
            <person name="Sato K."/>
            <person name="Close T.J."/>
            <person name="Wise R.P."/>
            <person name="Stein N."/>
        </authorList>
    </citation>
    <scope>NUCLEOTIDE SEQUENCE [LARGE SCALE GENOMIC DNA]</scope>
    <source>
        <strain evidence="4">cv. Morex</strain>
    </source>
</reference>
<evidence type="ECO:0000256" key="1">
    <source>
        <dbReference type="SAM" id="MobiDB-lite"/>
    </source>
</evidence>
<organism evidence="2">
    <name type="scientific">Hordeum vulgare subsp. vulgare</name>
    <name type="common">Domesticated barley</name>
    <dbReference type="NCBI Taxonomy" id="112509"/>
    <lineage>
        <taxon>Eukaryota</taxon>
        <taxon>Viridiplantae</taxon>
        <taxon>Streptophyta</taxon>
        <taxon>Embryophyta</taxon>
        <taxon>Tracheophyta</taxon>
        <taxon>Spermatophyta</taxon>
        <taxon>Magnoliopsida</taxon>
        <taxon>Liliopsida</taxon>
        <taxon>Poales</taxon>
        <taxon>Poaceae</taxon>
        <taxon>BOP clade</taxon>
        <taxon>Pooideae</taxon>
        <taxon>Triticodae</taxon>
        <taxon>Triticeae</taxon>
        <taxon>Hordeinae</taxon>
        <taxon>Hordeum</taxon>
    </lineage>
</organism>
<dbReference type="GeneID" id="123402727"/>
<evidence type="ECO:0000313" key="3">
    <source>
        <dbReference type="EnsemblPlants" id="HORVU.MOREX.r3.6HG0590050.1"/>
    </source>
</evidence>
<evidence type="ECO:0000313" key="2">
    <source>
        <dbReference type="EMBL" id="BAK06573.1"/>
    </source>
</evidence>
<proteinExistence type="evidence at transcript level"/>
<dbReference type="RefSeq" id="XP_044952612.1">
    <property type="nucleotide sequence ID" value="XM_045096677.1"/>
</dbReference>
<dbReference type="AlphaFoldDB" id="F2EGV1"/>
<name>F2EGV1_HORVV</name>
<accession>F2EGV1</accession>
<dbReference type="EnsemblPlants" id="HORVU.MOREX.r3.6HG0590050.1">
    <property type="protein sequence ID" value="HORVU.MOREX.r3.6HG0590050.1"/>
    <property type="gene ID" value="HORVU.MOREX.r3.6HG0590050"/>
</dbReference>
<dbReference type="SMR" id="F2EGV1"/>
<dbReference type="GO" id="GO:0005634">
    <property type="term" value="C:nucleus"/>
    <property type="evidence" value="ECO:0007669"/>
    <property type="project" value="InterPro"/>
</dbReference>
<dbReference type="eggNOG" id="ENOG502RZ6Y">
    <property type="taxonomic scope" value="Eukaryota"/>
</dbReference>
<gene>
    <name evidence="3" type="primary">LOC123402727</name>
</gene>
<dbReference type="GO" id="GO:0051783">
    <property type="term" value="P:regulation of nuclear division"/>
    <property type="evidence" value="ECO:0007669"/>
    <property type="project" value="InterPro"/>
</dbReference>
<dbReference type="ExpressionAtlas" id="F2EGV1">
    <property type="expression patterns" value="baseline and differential"/>
</dbReference>
<reference evidence="3" key="4">
    <citation type="submission" date="2022-01" db="UniProtKB">
        <authorList>
            <consortium name="EnsemblPlants"/>
        </authorList>
    </citation>
    <scope>IDENTIFICATION</scope>
    <source>
        <strain evidence="3">subsp. vulgare</strain>
    </source>
</reference>
<dbReference type="RefSeq" id="XP_044952615.1">
    <property type="nucleotide sequence ID" value="XM_045096680.1"/>
</dbReference>
<reference evidence="2" key="1">
    <citation type="journal article" date="2011" name="Plant Physiol.">
        <title>Comprehensive sequence analysis of 24,783 barley full-length cDNAs derived from 12 clone libraries.</title>
        <authorList>
            <person name="Matsumoto T."/>
            <person name="Tanaka T."/>
            <person name="Sakai H."/>
            <person name="Amano N."/>
            <person name="Kanamori H."/>
            <person name="Kurita K."/>
            <person name="Kikuta A."/>
            <person name="Kamiya K."/>
            <person name="Yamamoto M."/>
            <person name="Ikawa H."/>
            <person name="Fujii N."/>
            <person name="Hori K."/>
            <person name="Itoh T."/>
            <person name="Sato K."/>
        </authorList>
    </citation>
    <scope>NUCLEOTIDE SEQUENCE</scope>
    <source>
        <tissue evidence="2">Flower</tissue>
    </source>
</reference>
<keyword evidence="4" id="KW-1185">Reference proteome</keyword>
<dbReference type="Proteomes" id="UP000011116">
    <property type="component" value="Chromosome 6H"/>
</dbReference>
<dbReference type="PANTHER" id="PTHR35119:SF1">
    <property type="entry name" value="PROTEIN POLYCHOME"/>
    <property type="match status" value="1"/>
</dbReference>
<dbReference type="EMBL" id="AK375378">
    <property type="protein sequence ID" value="BAK06573.1"/>
    <property type="molecule type" value="mRNA"/>
</dbReference>
<dbReference type="PANTHER" id="PTHR35119">
    <property type="entry name" value="PROTEIN POLYCHOME"/>
    <property type="match status" value="1"/>
</dbReference>
<feature type="compositionally biased region" description="Acidic residues" evidence="1">
    <location>
        <begin position="108"/>
        <end position="124"/>
    </location>
</feature>
<dbReference type="PaxDb" id="4513-MLOC_17853.4"/>
<dbReference type="OrthoDB" id="1916775at2759"/>
<dbReference type="Gramene" id="HORVU.MOREX.r3.6HG0590050.1">
    <property type="protein sequence ID" value="HORVU.MOREX.r3.6HG0590050.1"/>
    <property type="gene ID" value="HORVU.MOREX.r3.6HG0590050"/>
</dbReference>
<feature type="region of interest" description="Disordered" evidence="1">
    <location>
        <begin position="1"/>
        <end position="21"/>
    </location>
</feature>
<feature type="region of interest" description="Disordered" evidence="1">
    <location>
        <begin position="101"/>
        <end position="143"/>
    </location>
</feature>
<dbReference type="KEGG" id="hvg:123402727"/>
<sequence length="238" mass="25897">MAEVRIASRTAAADRSGGGGGFFVRRVVSPGAVVDKGAVKPLARLVPSPSSNKENVPPAWAAWTAPKRRSFLPEWYPRTPLRDITSIIKAVERKSRLQDAAARHQLQWDDEEDSSEPDDEEYSSEPENPAQTDEGIHRSTAPTNETLCVGSAQVVETTAASATCLGEGKCATVVKASDDCSLQSPSRPSGEDDVEKQLANSIHEIEKMVSRNLKRTDPKATRTSKTPAVQRRTLMSMR</sequence>
<dbReference type="RefSeq" id="XP_044952613.1">
    <property type="nucleotide sequence ID" value="XM_045096678.1"/>
</dbReference>
<reference evidence="3" key="3">
    <citation type="submission" date="2020-10" db="EMBL/GenBank/DDBJ databases">
        <authorList>
            <person name="Scholz U."/>
            <person name="Mascher M."/>
            <person name="Fiebig A."/>
        </authorList>
    </citation>
    <scope>NUCLEOTIDE SEQUENCE [LARGE SCALE GENOMIC DNA]</scope>
    <source>
        <strain evidence="3">cv. Morex</strain>
    </source>
</reference>
<dbReference type="HOGENOM" id="CLU_068773_0_0_1"/>
<protein>
    <submittedName>
        <fullName evidence="2">Predicted protein</fullName>
    </submittedName>
</protein>
<dbReference type="InterPro" id="IPR034590">
    <property type="entry name" value="POLYCHOME/GIG1"/>
</dbReference>
<evidence type="ECO:0000313" key="4">
    <source>
        <dbReference type="Proteomes" id="UP000011116"/>
    </source>
</evidence>
<dbReference type="RefSeq" id="XP_044952616.1">
    <property type="nucleotide sequence ID" value="XM_045096681.1"/>
</dbReference>
<feature type="region of interest" description="Disordered" evidence="1">
    <location>
        <begin position="212"/>
        <end position="238"/>
    </location>
</feature>